<dbReference type="GO" id="GO:0005634">
    <property type="term" value="C:nucleus"/>
    <property type="evidence" value="ECO:0007669"/>
    <property type="project" value="TreeGrafter"/>
</dbReference>
<evidence type="ECO:0000313" key="9">
    <source>
        <dbReference type="Proteomes" id="UP000030780"/>
    </source>
</evidence>
<dbReference type="CDD" id="cd08368">
    <property type="entry name" value="LIM"/>
    <property type="match status" value="3"/>
</dbReference>
<keyword evidence="1 5" id="KW-0479">Metal-binding</keyword>
<accession>M7WXD1</accession>
<sequence length="392" mass="44582">MTEEQINNLKKGETLEVTQPDGTVIIIEGNPCVRCGKNIVGEIVEVDEGAFHPGCFTCAECGCNLLEEEDYCEDDGEVFCSDCYKNLCGPRCYYCKQPIEDTAIEFNNRKYHPNHFGCFVCKAALKGKPYKDIGGEPYCQECARKKVEQEKRKDLCFKCGEPIIGDYIIINGMKCHPEHFKCAICQSEFTGGSSIEYLGKRYCLACYKKVSACICEKCKKPIAGRSVQACGFMYHPECLTCTECDLPLTGVSFLEHDGKPYCNFHYYKLFGQVCEKCGKVVHSGEGVIVGDKTFHKECFVCSQCNKLMDPKKTKIYENNPICVSCYNKLPGDVRYAIEEEEREAKRLEEKRKKEQKKQQKEEAKAAKKKEKEIEAQLKKAKKAERRNKQKGF</sequence>
<keyword evidence="4 5" id="KW-0440">LIM domain</keyword>
<feature type="compositionally biased region" description="Basic and acidic residues" evidence="6">
    <location>
        <begin position="347"/>
        <end position="377"/>
    </location>
</feature>
<evidence type="ECO:0000256" key="6">
    <source>
        <dbReference type="SAM" id="MobiDB-lite"/>
    </source>
</evidence>
<organism evidence="8 9">
    <name type="scientific">Entamoeba histolytica HM-3:IMSS</name>
    <dbReference type="NCBI Taxonomy" id="885315"/>
    <lineage>
        <taxon>Eukaryota</taxon>
        <taxon>Amoebozoa</taxon>
        <taxon>Evosea</taxon>
        <taxon>Archamoebae</taxon>
        <taxon>Mastigamoebida</taxon>
        <taxon>Entamoebidae</taxon>
        <taxon>Entamoeba</taxon>
    </lineage>
</organism>
<dbReference type="FunFam" id="2.10.110.10:FF:000009">
    <property type="entry name" value="Paxillin isoform 1"/>
    <property type="match status" value="1"/>
</dbReference>
<dbReference type="PROSITE" id="PS00478">
    <property type="entry name" value="LIM_DOMAIN_1"/>
    <property type="match status" value="3"/>
</dbReference>
<dbReference type="EMBL" id="KB637513">
    <property type="protein sequence ID" value="EMS16064.1"/>
    <property type="molecule type" value="Genomic_DNA"/>
</dbReference>
<dbReference type="Gene3D" id="2.10.110.10">
    <property type="entry name" value="Cysteine Rich Protein"/>
    <property type="match status" value="5"/>
</dbReference>
<evidence type="ECO:0000256" key="2">
    <source>
        <dbReference type="ARBA" id="ARBA00022737"/>
    </source>
</evidence>
<evidence type="ECO:0000256" key="4">
    <source>
        <dbReference type="ARBA" id="ARBA00023038"/>
    </source>
</evidence>
<evidence type="ECO:0000256" key="5">
    <source>
        <dbReference type="PROSITE-ProRule" id="PRU00125"/>
    </source>
</evidence>
<dbReference type="SMART" id="SM00132">
    <property type="entry name" value="LIM"/>
    <property type="match status" value="5"/>
</dbReference>
<dbReference type="InterPro" id="IPR001781">
    <property type="entry name" value="Znf_LIM"/>
</dbReference>
<name>M7WXD1_ENTHI</name>
<feature type="domain" description="LIM zinc-binding" evidence="7">
    <location>
        <begin position="30"/>
        <end position="90"/>
    </location>
</feature>
<protein>
    <submittedName>
        <fullName evidence="8">LIM domain containing protein</fullName>
    </submittedName>
</protein>
<keyword evidence="3 5" id="KW-0862">Zinc</keyword>
<evidence type="ECO:0000313" key="8">
    <source>
        <dbReference type="EMBL" id="EMS16064.1"/>
    </source>
</evidence>
<evidence type="ECO:0000256" key="3">
    <source>
        <dbReference type="ARBA" id="ARBA00022833"/>
    </source>
</evidence>
<feature type="domain" description="LIM zinc-binding" evidence="7">
    <location>
        <begin position="213"/>
        <end position="272"/>
    </location>
</feature>
<dbReference type="Pfam" id="PF00412">
    <property type="entry name" value="LIM"/>
    <property type="match status" value="5"/>
</dbReference>
<dbReference type="GO" id="GO:0046872">
    <property type="term" value="F:metal ion binding"/>
    <property type="evidence" value="ECO:0007669"/>
    <property type="project" value="UniProtKB-KW"/>
</dbReference>
<dbReference type="PROSITE" id="PS50023">
    <property type="entry name" value="LIM_DOMAIN_2"/>
    <property type="match status" value="4"/>
</dbReference>
<evidence type="ECO:0000256" key="1">
    <source>
        <dbReference type="ARBA" id="ARBA00022723"/>
    </source>
</evidence>
<dbReference type="AlphaFoldDB" id="M7WXD1"/>
<reference evidence="8 9" key="1">
    <citation type="submission" date="2013-01" db="EMBL/GenBank/DDBJ databases">
        <authorList>
            <person name="Inman J."/>
            <person name="Zafar N."/>
            <person name="Lorenzi H."/>
            <person name="Caler E."/>
        </authorList>
    </citation>
    <scope>NUCLEOTIDE SEQUENCE [LARGE SCALE GENOMIC DNA]</scope>
    <source>
        <strain evidence="8 9">HM-3:IMSS</strain>
    </source>
</reference>
<proteinExistence type="predicted"/>
<gene>
    <name evidence="8" type="ORF">KM1_061180</name>
</gene>
<dbReference type="OrthoDB" id="15567at2759"/>
<feature type="domain" description="LIM zinc-binding" evidence="7">
    <location>
        <begin position="91"/>
        <end position="149"/>
    </location>
</feature>
<dbReference type="PANTHER" id="PTHR24205">
    <property type="entry name" value="FOUR AND A HALF LIM DOMAINS PROTEIN"/>
    <property type="match status" value="1"/>
</dbReference>
<feature type="compositionally biased region" description="Basic residues" evidence="6">
    <location>
        <begin position="378"/>
        <end position="392"/>
    </location>
</feature>
<dbReference type="GO" id="GO:0003712">
    <property type="term" value="F:transcription coregulator activity"/>
    <property type="evidence" value="ECO:0007669"/>
    <property type="project" value="TreeGrafter"/>
</dbReference>
<dbReference type="VEuPathDB" id="AmoebaDB:KM1_061180"/>
<feature type="domain" description="LIM zinc-binding" evidence="7">
    <location>
        <begin position="273"/>
        <end position="332"/>
    </location>
</feature>
<dbReference type="Proteomes" id="UP000030780">
    <property type="component" value="Unassembled WGS sequence"/>
</dbReference>
<evidence type="ECO:0000259" key="7">
    <source>
        <dbReference type="PROSITE" id="PS50023"/>
    </source>
</evidence>
<dbReference type="PANTHER" id="PTHR24205:SF16">
    <property type="entry name" value="GH01042P-RELATED"/>
    <property type="match status" value="1"/>
</dbReference>
<dbReference type="SUPFAM" id="SSF57716">
    <property type="entry name" value="Glucocorticoid receptor-like (DNA-binding domain)"/>
    <property type="match status" value="5"/>
</dbReference>
<keyword evidence="2" id="KW-0677">Repeat</keyword>
<feature type="region of interest" description="Disordered" evidence="6">
    <location>
        <begin position="347"/>
        <end position="392"/>
    </location>
</feature>